<reference evidence="2 3" key="1">
    <citation type="submission" date="2018-12" db="EMBL/GenBank/DDBJ databases">
        <authorList>
            <consortium name="Pathogen Informatics"/>
        </authorList>
    </citation>
    <scope>NUCLEOTIDE SEQUENCE [LARGE SCALE GENOMIC DNA]</scope>
    <source>
        <strain evidence="2 3">NCTC7357</strain>
    </source>
</reference>
<evidence type="ECO:0000313" key="2">
    <source>
        <dbReference type="EMBL" id="VEF73933.1"/>
    </source>
</evidence>
<dbReference type="Proteomes" id="UP000277437">
    <property type="component" value="Chromosome"/>
</dbReference>
<keyword evidence="1" id="KW-0732">Signal</keyword>
<gene>
    <name evidence="2" type="ORF">NCTC7357_02214</name>
</gene>
<dbReference type="AlphaFoldDB" id="A0AAX3FTW6"/>
<protein>
    <submittedName>
        <fullName evidence="2">Uncharacterized protein</fullName>
    </submittedName>
</protein>
<dbReference type="EMBL" id="LR134334">
    <property type="protein sequence ID" value="VEF73933.1"/>
    <property type="molecule type" value="Genomic_DNA"/>
</dbReference>
<evidence type="ECO:0000256" key="1">
    <source>
        <dbReference type="SAM" id="SignalP"/>
    </source>
</evidence>
<feature type="chain" id="PRO_5043702055" evidence="1">
    <location>
        <begin position="29"/>
        <end position="295"/>
    </location>
</feature>
<name>A0AAX3FTW6_9PSED</name>
<feature type="signal peptide" evidence="1">
    <location>
        <begin position="1"/>
        <end position="28"/>
    </location>
</feature>
<sequence length="295" mass="32833">MYLFRAVFCKKKSPLLTLSFICLFPAFALSQPENQFPAGGYNLVIEARPSVPYPGLDNYNVDLTASGVGPNYTVSVSRHHIIPFNVLRLFYNRVVENNALANARGFFGTYANNVRFYAQANGINCDSLGDDLITAANIAQAQGYGIVHGSGNDNAPGFDTFEQFYAWIPGNLFIGPNNRSDDPHDGFESGAGVVVGSGTFSILSRLYSNMNRYNNGDDSVLNAIVVDLTKIASHKKIYTLRAEDWEFIGGKYRLRKLEPEFNNNADIDSDYYSDKCDNEQPTYNGFIFGLFFFNK</sequence>
<evidence type="ECO:0000313" key="3">
    <source>
        <dbReference type="Proteomes" id="UP000277437"/>
    </source>
</evidence>
<proteinExistence type="predicted"/>
<accession>A0AAX3FTW6</accession>
<organism evidence="2 3">
    <name type="scientific">Pseudomonas chlororaphis</name>
    <dbReference type="NCBI Taxonomy" id="587753"/>
    <lineage>
        <taxon>Bacteria</taxon>
        <taxon>Pseudomonadati</taxon>
        <taxon>Pseudomonadota</taxon>
        <taxon>Gammaproteobacteria</taxon>
        <taxon>Pseudomonadales</taxon>
        <taxon>Pseudomonadaceae</taxon>
        <taxon>Pseudomonas</taxon>
    </lineage>
</organism>